<comment type="subunit">
    <text evidence="8">Homodimer.</text>
</comment>
<feature type="binding site" evidence="8">
    <location>
        <position position="205"/>
    </location>
    <ligand>
        <name>substrate</name>
    </ligand>
</feature>
<evidence type="ECO:0000256" key="7">
    <source>
        <dbReference type="ARBA" id="ARBA00051712"/>
    </source>
</evidence>
<dbReference type="Gene3D" id="3.10.310.10">
    <property type="entry name" value="Diaminopimelate Epimerase, Chain A, domain 1"/>
    <property type="match status" value="2"/>
</dbReference>
<keyword evidence="11" id="KW-1185">Reference proteome</keyword>
<keyword evidence="8" id="KW-0963">Cytoplasm</keyword>
<dbReference type="PANTHER" id="PTHR31689:SF0">
    <property type="entry name" value="DIAMINOPIMELATE EPIMERASE"/>
    <property type="match status" value="1"/>
</dbReference>
<dbReference type="GO" id="GO:0008837">
    <property type="term" value="F:diaminopimelate epimerase activity"/>
    <property type="evidence" value="ECO:0007669"/>
    <property type="project" value="UniProtKB-EC"/>
</dbReference>
<feature type="site" description="Important for dimerization" evidence="8">
    <location>
        <position position="284"/>
    </location>
</feature>
<accession>A0ABZ0YUF1</accession>
<feature type="binding site" evidence="8">
    <location>
        <position position="52"/>
    </location>
    <ligand>
        <name>substrate</name>
    </ligand>
</feature>
<keyword evidence="6 8" id="KW-0413">Isomerase</keyword>
<evidence type="ECO:0000313" key="11">
    <source>
        <dbReference type="Proteomes" id="UP001327459"/>
    </source>
</evidence>
<dbReference type="NCBIfam" id="TIGR00652">
    <property type="entry name" value="DapF"/>
    <property type="match status" value="1"/>
</dbReference>
<feature type="binding site" evidence="8">
    <location>
        <position position="172"/>
    </location>
    <ligand>
        <name>substrate</name>
    </ligand>
</feature>
<dbReference type="PANTHER" id="PTHR31689">
    <property type="entry name" value="DIAMINOPIMELATE EPIMERASE, CHLOROPLASTIC"/>
    <property type="match status" value="1"/>
</dbReference>
<evidence type="ECO:0000256" key="8">
    <source>
        <dbReference type="HAMAP-Rule" id="MF_00197"/>
    </source>
</evidence>
<dbReference type="EMBL" id="CP140153">
    <property type="protein sequence ID" value="WQH15807.1"/>
    <property type="molecule type" value="Genomic_DNA"/>
</dbReference>
<comment type="pathway">
    <text evidence="1 8">Amino-acid biosynthesis; L-lysine biosynthesis via DAP pathway; DL-2,6-diaminopimelate from LL-2,6-diaminopimelate: step 1/1.</text>
</comment>
<comment type="catalytic activity">
    <reaction evidence="7 8">
        <text>(2S,6S)-2,6-diaminopimelate = meso-2,6-diaminopimelate</text>
        <dbReference type="Rhea" id="RHEA:15393"/>
        <dbReference type="ChEBI" id="CHEBI:57609"/>
        <dbReference type="ChEBI" id="CHEBI:57791"/>
        <dbReference type="EC" id="5.1.1.7"/>
    </reaction>
</comment>
<evidence type="ECO:0000256" key="1">
    <source>
        <dbReference type="ARBA" id="ARBA00005196"/>
    </source>
</evidence>
<dbReference type="Pfam" id="PF01678">
    <property type="entry name" value="DAP_epimerase"/>
    <property type="match status" value="2"/>
</dbReference>
<dbReference type="InterPro" id="IPR001653">
    <property type="entry name" value="DAP_epimerase_DapF"/>
</dbReference>
<feature type="site" description="Could be important to modulate the pK values of the two catalytic cysteine residues" evidence="8">
    <location>
        <position position="174"/>
    </location>
</feature>
<evidence type="ECO:0000256" key="6">
    <source>
        <dbReference type="ARBA" id="ARBA00023235"/>
    </source>
</evidence>
<dbReference type="Proteomes" id="UP001327459">
    <property type="component" value="Chromosome"/>
</dbReference>
<sequence length="294" mass="31689">MAQRLAFTKMHGLGNDFMVVDAVSRRLPVADWLTPTRIQGWADRHFGIGFDQLLLIEPPSGRKADFGYRVFNADGGEVEQCGNGARCFARYVAERGLTDRRDIRVETAGGPIVLHLTEDDRVRVDMGRPRFAPEAIPFKPPITASESPYTLMLSGKPGGLDQVTLEAVSMGNPHAVVQVGDLEGFPIEAVGSALESHPAFPRRVNVGFVEQHRPDHIGLRVFERGAGETLACGTGACAAVAAGIHAGRLESPCRVDLRGGTLSIEWSGREDDSLFMTGPATFVFDGEVPIDPAG</sequence>
<proteinExistence type="inferred from homology"/>
<dbReference type="SUPFAM" id="SSF54506">
    <property type="entry name" value="Diaminopimelate epimerase-like"/>
    <property type="match status" value="1"/>
</dbReference>
<comment type="subcellular location">
    <subcellularLocation>
        <location evidence="8">Cytoplasm</location>
    </subcellularLocation>
</comment>
<feature type="binding site" evidence="8">
    <location>
        <position position="72"/>
    </location>
    <ligand>
        <name>substrate</name>
    </ligand>
</feature>
<organism evidence="10 11">
    <name type="scientific">Guyparkeria halophila</name>
    <dbReference type="NCBI Taxonomy" id="47960"/>
    <lineage>
        <taxon>Bacteria</taxon>
        <taxon>Pseudomonadati</taxon>
        <taxon>Pseudomonadota</taxon>
        <taxon>Gammaproteobacteria</taxon>
        <taxon>Chromatiales</taxon>
        <taxon>Thioalkalibacteraceae</taxon>
        <taxon>Guyparkeria</taxon>
    </lineage>
</organism>
<evidence type="ECO:0000256" key="5">
    <source>
        <dbReference type="ARBA" id="ARBA00023154"/>
    </source>
</evidence>
<keyword evidence="5 8" id="KW-0457">Lysine biosynthesis</keyword>
<comment type="function">
    <text evidence="8">Catalyzes the stereoinversion of LL-2,6-diaminopimelate (L,L-DAP) to meso-diaminopimelate (meso-DAP), a precursor of L-lysine and an essential component of the bacterial peptidoglycan.</text>
</comment>
<dbReference type="RefSeq" id="WP_322520831.1">
    <property type="nucleotide sequence ID" value="NZ_CP140153.1"/>
</dbReference>
<gene>
    <name evidence="8 10" type="primary">dapF</name>
    <name evidence="10" type="ORF">SR882_08555</name>
</gene>
<evidence type="ECO:0000256" key="9">
    <source>
        <dbReference type="PROSITE-ProRule" id="PRU10125"/>
    </source>
</evidence>
<feature type="site" description="Could be important to modulate the pK values of the two catalytic cysteine residues" evidence="8">
    <location>
        <position position="223"/>
    </location>
</feature>
<evidence type="ECO:0000256" key="4">
    <source>
        <dbReference type="ARBA" id="ARBA00022605"/>
    </source>
</evidence>
<dbReference type="HAMAP" id="MF_00197">
    <property type="entry name" value="DAP_epimerase"/>
    <property type="match status" value="1"/>
</dbReference>
<feature type="binding site" evidence="8">
    <location>
        <position position="15"/>
    </location>
    <ligand>
        <name>substrate</name>
    </ligand>
</feature>
<keyword evidence="4 8" id="KW-0028">Amino-acid biosynthesis</keyword>
<evidence type="ECO:0000313" key="10">
    <source>
        <dbReference type="EMBL" id="WQH15807.1"/>
    </source>
</evidence>
<dbReference type="PROSITE" id="PS01326">
    <property type="entry name" value="DAP_EPIMERASE"/>
    <property type="match status" value="1"/>
</dbReference>
<dbReference type="EC" id="5.1.1.7" evidence="3 8"/>
<evidence type="ECO:0000256" key="2">
    <source>
        <dbReference type="ARBA" id="ARBA00010219"/>
    </source>
</evidence>
<feature type="active site" description="Proton donor" evidence="8">
    <location>
        <position position="81"/>
    </location>
</feature>
<comment type="similarity">
    <text evidence="2 8">Belongs to the diaminopimelate epimerase family.</text>
</comment>
<feature type="binding site" evidence="8">
    <location>
        <begin position="223"/>
        <end position="224"/>
    </location>
    <ligand>
        <name>substrate</name>
    </ligand>
</feature>
<name>A0ABZ0YUF1_9GAMM</name>
<feature type="active site" description="Proton acceptor" evidence="8">
    <location>
        <position position="232"/>
    </location>
</feature>
<evidence type="ECO:0000256" key="3">
    <source>
        <dbReference type="ARBA" id="ARBA00013080"/>
    </source>
</evidence>
<feature type="binding site" evidence="8">
    <location>
        <begin position="233"/>
        <end position="234"/>
    </location>
    <ligand>
        <name>substrate</name>
    </ligand>
</feature>
<feature type="binding site" evidence="8">
    <location>
        <begin position="82"/>
        <end position="83"/>
    </location>
    <ligand>
        <name>substrate</name>
    </ligand>
</feature>
<protein>
    <recommendedName>
        <fullName evidence="3 8">Diaminopimelate epimerase</fullName>
        <shortName evidence="8">DAP epimerase</shortName>
        <ecNumber evidence="3 8">5.1.1.7</ecNumber>
    </recommendedName>
    <alternativeName>
        <fullName evidence="8">PLP-independent amino acid racemase</fullName>
    </alternativeName>
</protein>
<reference evidence="10 11" key="1">
    <citation type="submission" date="2023-11" db="EMBL/GenBank/DDBJ databases">
        <title>MicrobeMod: A computational toolkit for identifying prokaryotic methylation and restriction-modification with nanopore sequencing.</title>
        <authorList>
            <person name="Crits-Christoph A."/>
            <person name="Kang S.C."/>
            <person name="Lee H."/>
            <person name="Ostrov N."/>
        </authorList>
    </citation>
    <scope>NUCLEOTIDE SEQUENCE [LARGE SCALE GENOMIC DNA]</scope>
    <source>
        <strain evidence="10 11">ATCC 49870</strain>
    </source>
</reference>
<dbReference type="InterPro" id="IPR018510">
    <property type="entry name" value="DAP_epimerase_AS"/>
</dbReference>
<feature type="active site" evidence="9">
    <location>
        <position position="81"/>
    </location>
</feature>